<evidence type="ECO:0000313" key="2">
    <source>
        <dbReference type="Proteomes" id="UP001255246"/>
    </source>
</evidence>
<evidence type="ECO:0000313" key="1">
    <source>
        <dbReference type="EMBL" id="MDT0608038.1"/>
    </source>
</evidence>
<organism evidence="1 2">
    <name type="scientific">Croceitalea rosinachiae</name>
    <dbReference type="NCBI Taxonomy" id="3075596"/>
    <lineage>
        <taxon>Bacteria</taxon>
        <taxon>Pseudomonadati</taxon>
        <taxon>Bacteroidota</taxon>
        <taxon>Flavobacteriia</taxon>
        <taxon>Flavobacteriales</taxon>
        <taxon>Flavobacteriaceae</taxon>
        <taxon>Croceitalea</taxon>
    </lineage>
</organism>
<keyword evidence="2" id="KW-1185">Reference proteome</keyword>
<proteinExistence type="predicted"/>
<protein>
    <submittedName>
        <fullName evidence="1">Uncharacterized protein</fullName>
    </submittedName>
</protein>
<accession>A0ABU3AFZ8</accession>
<dbReference type="RefSeq" id="WP_311352391.1">
    <property type="nucleotide sequence ID" value="NZ_JAVRHR010000003.1"/>
</dbReference>
<dbReference type="Proteomes" id="UP001255246">
    <property type="component" value="Unassembled WGS sequence"/>
</dbReference>
<name>A0ABU3AFZ8_9FLAO</name>
<sequence length="1310" mass="153090">MGILEKNIQNIPGYKIEDSHFRIGSKIHVSHFYYAKRFFQNGFFSSRMAFLLAQEICETINDDLLIRIKEKGLTILGYEMYSEVLLSMLKGMLRKLWNLDEEKLNHNLYEDAPELRLIKKAEIHPYVIIVVPIATTFGTAPKIENQLRIEASVNYEVLSPLFNVLYISDGPVVDTMSDLENKFGWEEKRTSDRLIRMKSIYDYNGEGRNQRYLLSIPSQWHDIKSCELCHPGDREELSLEKPLYDTDKTNVTPAVIFGFPRGRKFDEDEVGRIYRLSEDMIYYGYHKRNHAHFLSSIDSERFLQANRKEVGIWLDDLKDQLVNNKGYRETDKVILISPSHYSNAKFIGMVNETLFNGSGNILHYDSTNEYIQNFDLIYGKEIKEAQWVFFVDDSLKSGSAFYKIFRFIESVMPRGTTNYPVSGVIVLLNKSQPHVWNHINNLLPKEFDFAKNTGTRKTIFSGFANLHFYNAIKDYEHPPILLEKERYKELRKSSSLDVLKVRFAEKVNKIRAVELSKEDKERDKKKKKKQRLLVIASHKIVEYFTRVDEPRLTGFYDFMNHLIENQENQIEDYLVPSDIDSIEDNFAKSFLKALTQLPFNQYKPLRDVVFRWTLELLDNLIYEITATLRNNVLTYEQFDTLRFLMRRACLLNSNALISSKFLKFVARLYGKHGIPDMVGKTENFLETLGEEEKPEKLEEINKLKTFFIYYVVQIKELLHKNEYRSLVLETNLLEIKDNSNPFIKQLTRILIEENVALMQAYKYLGQLERWKNVYKEDNPEGDYYSNKKIEEILKMEIVKNHPRFVALDEYFQVTEQQPIVRNETLKNFLWLENFFEHEHKKPFQLIEKTEHIFSKFFDMFKVNNIEKIGAFFVILNNKELSSAGLSPLSEKSEPFVAFNKDCDGFRGIDINNLLKDGNLFLDSFLSGNPGTDENGRLNIGFYRKTIAELELAEKGWENLYKTPFTSEDILLEQGLLPRITGRKYNRLLLIQIARPKDSEDVKLRSQGLLGFYYSLNGEDLLSPYLVQYLLLLRNALSAFISRHHENDEFRDWQIANIKQRTSLLTGHGREMLMRLAPGKPEFRGIVETLLLVQRFVIDKKDETKIVGENNSQVSKIFHEHFSARVINDGFRINKAFIENDLKELADSIFMLDKIENHEEVDSAVITEENQLDKLNFEFSGDILRMICFELFLNAKKNRWIFLENEEVKDFDGKIYTKNYLGIEANMNGKNLELIIRNTGPCLGFKGNELNNGTPLKDDQSSSGIELIKALLKEFKLGELWFLETSTLNNDYFGIISVMLELKPMKPGKLL</sequence>
<dbReference type="EMBL" id="JAVRHR010000003">
    <property type="protein sequence ID" value="MDT0608038.1"/>
    <property type="molecule type" value="Genomic_DNA"/>
</dbReference>
<reference evidence="1 2" key="1">
    <citation type="submission" date="2023-09" db="EMBL/GenBank/DDBJ databases">
        <authorList>
            <person name="Rey-Velasco X."/>
        </authorList>
    </citation>
    <scope>NUCLEOTIDE SEQUENCE [LARGE SCALE GENOMIC DNA]</scope>
    <source>
        <strain evidence="1 2">F388</strain>
    </source>
</reference>
<comment type="caution">
    <text evidence="1">The sequence shown here is derived from an EMBL/GenBank/DDBJ whole genome shotgun (WGS) entry which is preliminary data.</text>
</comment>
<gene>
    <name evidence="1" type="ORF">RM706_13400</name>
</gene>